<dbReference type="RefSeq" id="WP_132259506.1">
    <property type="nucleotide sequence ID" value="NZ_SLZQ01000009.1"/>
</dbReference>
<evidence type="ECO:0000313" key="2">
    <source>
        <dbReference type="Proteomes" id="UP000295382"/>
    </source>
</evidence>
<name>A0A4V2UIE8_PAULE</name>
<dbReference type="OrthoDB" id="5892231at2"/>
<comment type="caution">
    <text evidence="1">The sequence shown here is derived from an EMBL/GenBank/DDBJ whole genome shotgun (WGS) entry which is preliminary data.</text>
</comment>
<gene>
    <name evidence="1" type="ORF">EDC30_109129</name>
</gene>
<evidence type="ECO:0000313" key="1">
    <source>
        <dbReference type="EMBL" id="TCS35830.1"/>
    </source>
</evidence>
<proteinExistence type="predicted"/>
<sequence length="97" mass="11462">MISTFTAPNGATYEAKSANPTDDVLARRLKKGIYRYEDDELYKRCSRCKDYWPADTEFFYQVKGDDGLNQWCKACYQEWRYPNGRKAEKHENKEICA</sequence>
<keyword evidence="2" id="KW-1185">Reference proteome</keyword>
<organism evidence="1 2">
    <name type="scientific">Paucimonas lemoignei</name>
    <name type="common">Pseudomonas lemoignei</name>
    <dbReference type="NCBI Taxonomy" id="29443"/>
    <lineage>
        <taxon>Bacteria</taxon>
        <taxon>Pseudomonadati</taxon>
        <taxon>Pseudomonadota</taxon>
        <taxon>Betaproteobacteria</taxon>
        <taxon>Burkholderiales</taxon>
        <taxon>Burkholderiaceae</taxon>
        <taxon>Paucimonas</taxon>
    </lineage>
</organism>
<dbReference type="Proteomes" id="UP000295382">
    <property type="component" value="Unassembled WGS sequence"/>
</dbReference>
<accession>A0A4V2UIE8</accession>
<reference evidence="1 2" key="1">
    <citation type="submission" date="2019-03" db="EMBL/GenBank/DDBJ databases">
        <title>Genomic Encyclopedia of Type Strains, Phase IV (KMG-IV): sequencing the most valuable type-strain genomes for metagenomic binning, comparative biology and taxonomic classification.</title>
        <authorList>
            <person name="Goeker M."/>
        </authorList>
    </citation>
    <scope>NUCLEOTIDE SEQUENCE [LARGE SCALE GENOMIC DNA]</scope>
    <source>
        <strain evidence="1 2">DSM 7445</strain>
    </source>
</reference>
<dbReference type="AlphaFoldDB" id="A0A4V2UIE8"/>
<protein>
    <submittedName>
        <fullName evidence="1">Uncharacterized protein</fullName>
    </submittedName>
</protein>
<dbReference type="EMBL" id="SLZQ01000009">
    <property type="protein sequence ID" value="TCS35830.1"/>
    <property type="molecule type" value="Genomic_DNA"/>
</dbReference>